<reference evidence="1 2" key="1">
    <citation type="journal article" date="2014" name="FEMS Microbiol. Lett.">
        <title>Draft genome sequences of three Holospora species (Holospora obtusa, Holospora undulata, and Holospora elegans), endonuclear symbiotic bacteria of the ciliate Paramecium caudatum.</title>
        <authorList>
            <person name="Dohra H."/>
            <person name="Tanaka K."/>
            <person name="Suzuki T."/>
            <person name="Fujishima M."/>
            <person name="Suzuki H."/>
        </authorList>
    </citation>
    <scope>NUCLEOTIDE SEQUENCE [LARGE SCALE GENOMIC DNA]</scope>
    <source>
        <strain evidence="1 2">E1</strain>
    </source>
</reference>
<sequence length="49" mass="5651">MLRAFQILYDIVIDESSFAQQRTHGYFLKRGLIVSLFQPSLNTAFLMLG</sequence>
<keyword evidence="2" id="KW-1185">Reference proteome</keyword>
<dbReference type="Proteomes" id="UP000024842">
    <property type="component" value="Unassembled WGS sequence"/>
</dbReference>
<organism evidence="1 2">
    <name type="scientific">Holospora elegans E1</name>
    <dbReference type="NCBI Taxonomy" id="1427503"/>
    <lineage>
        <taxon>Bacteria</taxon>
        <taxon>Pseudomonadati</taxon>
        <taxon>Pseudomonadota</taxon>
        <taxon>Alphaproteobacteria</taxon>
        <taxon>Holosporales</taxon>
        <taxon>Holosporaceae</taxon>
        <taxon>Holospora</taxon>
    </lineage>
</organism>
<protein>
    <submittedName>
        <fullName evidence="1">Uncharacterized protein</fullName>
    </submittedName>
</protein>
<evidence type="ECO:0000313" key="2">
    <source>
        <dbReference type="Proteomes" id="UP000024842"/>
    </source>
</evidence>
<evidence type="ECO:0000313" key="1">
    <source>
        <dbReference type="EMBL" id="GAJ46736.1"/>
    </source>
</evidence>
<gene>
    <name evidence="1" type="ORF">HE1_01075</name>
</gene>
<accession>A0A023DYY8</accession>
<proteinExistence type="predicted"/>
<dbReference type="STRING" id="1427503.HE1_01075"/>
<dbReference type="AlphaFoldDB" id="A0A023DYY8"/>
<name>A0A023DYY8_9PROT</name>
<comment type="caution">
    <text evidence="1">The sequence shown here is derived from an EMBL/GenBank/DDBJ whole genome shotgun (WGS) entry which is preliminary data.</text>
</comment>
<dbReference type="EMBL" id="BAUP01000130">
    <property type="protein sequence ID" value="GAJ46736.1"/>
    <property type="molecule type" value="Genomic_DNA"/>
</dbReference>